<feature type="transmembrane region" description="Helical" evidence="10">
    <location>
        <begin position="194"/>
        <end position="218"/>
    </location>
</feature>
<dbReference type="GO" id="GO:0015297">
    <property type="term" value="F:antiporter activity"/>
    <property type="evidence" value="ECO:0007669"/>
    <property type="project" value="UniProtKB-KW"/>
</dbReference>
<dbReference type="GO" id="GO:0005886">
    <property type="term" value="C:plasma membrane"/>
    <property type="evidence" value="ECO:0007669"/>
    <property type="project" value="UniProtKB-SubCell"/>
</dbReference>
<dbReference type="InterPro" id="IPR048279">
    <property type="entry name" value="MdtK-like"/>
</dbReference>
<dbReference type="PIRSF" id="PIRSF006603">
    <property type="entry name" value="DinF"/>
    <property type="match status" value="1"/>
</dbReference>
<sequence length="462" mass="49491">MMSHNGFTFRREVRSLFTLAWPLVGSNLLISAMHFIDIMMAGHISGRDLAAVGIGSNVWLLLFLASQGVLTALSPLVSQHYGAGNHDEIGRYVRHGLLLALPLSLLILAALQFLTAPLLVAMGIDPALREMGERFVHAISWGAPAVCCFLVFRFVLEGMGLTRLILGISVVGLLSNVAGNVVFMYGYLGAPALGGVGCGVASALSMWLMLLLMLGYILGSRRFVLLRRAPSARPRPLAVLEILRLGLPISGTVLAENGFFIAVTLMMGTISIGAVAAHQIAMNYTSIMYMIPMALAAAISVRVGHAVGEGNLSEARWRGVCGILVCFAVMTVSALFLLIFHRQIALLYSADHKIAALAASLLLIATAFQLSDGLQVGCGGALRGFKDTRLPLLICIVAYWLIGFPLAWRAAHRPDAAAQQVWWGFVIGLTVAALLMLARYLLLSRHLARAPSRRLATKGGTA</sequence>
<feature type="transmembrane region" description="Helical" evidence="10">
    <location>
        <begin position="420"/>
        <end position="443"/>
    </location>
</feature>
<dbReference type="AlphaFoldDB" id="A0A5E4XCM2"/>
<keyword evidence="5 10" id="KW-0812">Transmembrane</keyword>
<dbReference type="GO" id="GO:0006811">
    <property type="term" value="P:monoatomic ion transport"/>
    <property type="evidence" value="ECO:0007669"/>
    <property type="project" value="UniProtKB-KW"/>
</dbReference>
<evidence type="ECO:0000256" key="4">
    <source>
        <dbReference type="ARBA" id="ARBA00022475"/>
    </source>
</evidence>
<dbReference type="Proteomes" id="UP000396788">
    <property type="component" value="Unassembled WGS sequence"/>
</dbReference>
<keyword evidence="7" id="KW-0406">Ion transport</keyword>
<feature type="transmembrane region" description="Helical" evidence="10">
    <location>
        <begin position="56"/>
        <end position="77"/>
    </location>
</feature>
<evidence type="ECO:0000313" key="11">
    <source>
        <dbReference type="EMBL" id="VVE33878.1"/>
    </source>
</evidence>
<evidence type="ECO:0000256" key="10">
    <source>
        <dbReference type="SAM" id="Phobius"/>
    </source>
</evidence>
<keyword evidence="3" id="KW-0050">Antiport</keyword>
<dbReference type="CDD" id="cd13131">
    <property type="entry name" value="MATE_NorM_like"/>
    <property type="match status" value="1"/>
</dbReference>
<dbReference type="NCBIfam" id="TIGR00797">
    <property type="entry name" value="matE"/>
    <property type="match status" value="1"/>
</dbReference>
<keyword evidence="6 10" id="KW-1133">Transmembrane helix</keyword>
<dbReference type="GO" id="GO:0042910">
    <property type="term" value="F:xenobiotic transmembrane transporter activity"/>
    <property type="evidence" value="ECO:0007669"/>
    <property type="project" value="InterPro"/>
</dbReference>
<feature type="transmembrane region" description="Helical" evidence="10">
    <location>
        <begin position="287"/>
        <end position="307"/>
    </location>
</feature>
<organism evidence="11 12">
    <name type="scientific">Pandoraea cepalis</name>
    <dbReference type="NCBI Taxonomy" id="2508294"/>
    <lineage>
        <taxon>Bacteria</taxon>
        <taxon>Pseudomonadati</taxon>
        <taxon>Pseudomonadota</taxon>
        <taxon>Betaproteobacteria</taxon>
        <taxon>Burkholderiales</taxon>
        <taxon>Burkholderiaceae</taxon>
        <taxon>Pandoraea</taxon>
    </lineage>
</organism>
<accession>A0A5E4XCM2</accession>
<feature type="transmembrane region" description="Helical" evidence="10">
    <location>
        <begin position="135"/>
        <end position="152"/>
    </location>
</feature>
<dbReference type="PANTHER" id="PTHR43298:SF2">
    <property type="entry name" value="FMN_FAD EXPORTER YEEO-RELATED"/>
    <property type="match status" value="1"/>
</dbReference>
<keyword evidence="4" id="KW-1003">Cell membrane</keyword>
<dbReference type="EMBL" id="CABPRY010000010">
    <property type="protein sequence ID" value="VVE33878.1"/>
    <property type="molecule type" value="Genomic_DNA"/>
</dbReference>
<feature type="transmembrane region" description="Helical" evidence="10">
    <location>
        <begin position="164"/>
        <end position="188"/>
    </location>
</feature>
<protein>
    <recommendedName>
        <fullName evidence="9">Multidrug-efflux transporter</fullName>
    </recommendedName>
</protein>
<keyword evidence="2" id="KW-0813">Transport</keyword>
<gene>
    <name evidence="11" type="primary">norM_2</name>
    <name evidence="11" type="ORF">PCE31107_03804</name>
</gene>
<feature type="transmembrane region" description="Helical" evidence="10">
    <location>
        <begin position="352"/>
        <end position="370"/>
    </location>
</feature>
<dbReference type="InterPro" id="IPR002528">
    <property type="entry name" value="MATE_fam"/>
</dbReference>
<evidence type="ECO:0000256" key="3">
    <source>
        <dbReference type="ARBA" id="ARBA00022449"/>
    </source>
</evidence>
<evidence type="ECO:0000256" key="5">
    <source>
        <dbReference type="ARBA" id="ARBA00022692"/>
    </source>
</evidence>
<evidence type="ECO:0000256" key="2">
    <source>
        <dbReference type="ARBA" id="ARBA00022448"/>
    </source>
</evidence>
<dbReference type="RefSeq" id="WP_246181886.1">
    <property type="nucleotide sequence ID" value="NZ_CABPRY010000010.1"/>
</dbReference>
<proteinExistence type="predicted"/>
<dbReference type="InterPro" id="IPR050222">
    <property type="entry name" value="MATE_MdtK"/>
</dbReference>
<dbReference type="Pfam" id="PF01554">
    <property type="entry name" value="MatE"/>
    <property type="match status" value="2"/>
</dbReference>
<comment type="subcellular location">
    <subcellularLocation>
        <location evidence="1">Cell inner membrane</location>
        <topology evidence="1">Multi-pass membrane protein</topology>
    </subcellularLocation>
</comment>
<name>A0A5E4XCM2_9BURK</name>
<keyword evidence="8 10" id="KW-0472">Membrane</keyword>
<feature type="transmembrane region" description="Helical" evidence="10">
    <location>
        <begin position="16"/>
        <end position="36"/>
    </location>
</feature>
<feature type="transmembrane region" description="Helical" evidence="10">
    <location>
        <begin position="390"/>
        <end position="408"/>
    </location>
</feature>
<evidence type="ECO:0000256" key="9">
    <source>
        <dbReference type="ARBA" id="ARBA00031636"/>
    </source>
</evidence>
<reference evidence="11 12" key="1">
    <citation type="submission" date="2019-08" db="EMBL/GenBank/DDBJ databases">
        <authorList>
            <person name="Peeters C."/>
        </authorList>
    </citation>
    <scope>NUCLEOTIDE SEQUENCE [LARGE SCALE GENOMIC DNA]</scope>
    <source>
        <strain evidence="11 12">LMG 31107</strain>
    </source>
</reference>
<feature type="transmembrane region" description="Helical" evidence="10">
    <location>
        <begin position="97"/>
        <end position="123"/>
    </location>
</feature>
<evidence type="ECO:0000256" key="1">
    <source>
        <dbReference type="ARBA" id="ARBA00004429"/>
    </source>
</evidence>
<evidence type="ECO:0000256" key="7">
    <source>
        <dbReference type="ARBA" id="ARBA00023065"/>
    </source>
</evidence>
<feature type="transmembrane region" description="Helical" evidence="10">
    <location>
        <begin position="259"/>
        <end position="281"/>
    </location>
</feature>
<dbReference type="PANTHER" id="PTHR43298">
    <property type="entry name" value="MULTIDRUG RESISTANCE PROTEIN NORM-RELATED"/>
    <property type="match status" value="1"/>
</dbReference>
<evidence type="ECO:0000256" key="6">
    <source>
        <dbReference type="ARBA" id="ARBA00022989"/>
    </source>
</evidence>
<evidence type="ECO:0000313" key="12">
    <source>
        <dbReference type="Proteomes" id="UP000396788"/>
    </source>
</evidence>
<feature type="transmembrane region" description="Helical" evidence="10">
    <location>
        <begin position="319"/>
        <end position="340"/>
    </location>
</feature>
<evidence type="ECO:0000256" key="8">
    <source>
        <dbReference type="ARBA" id="ARBA00023136"/>
    </source>
</evidence>